<evidence type="ECO:0000313" key="13">
    <source>
        <dbReference type="EMBL" id="UTI64546.1"/>
    </source>
</evidence>
<evidence type="ECO:0000256" key="1">
    <source>
        <dbReference type="ARBA" id="ARBA00022645"/>
    </source>
</evidence>
<feature type="domain" description="Penicillin-binding protein transpeptidase" evidence="11">
    <location>
        <begin position="347"/>
        <end position="594"/>
    </location>
</feature>
<name>A0ABY5DU66_9ACTN</name>
<keyword evidence="10" id="KW-0812">Transmembrane</keyword>
<dbReference type="InterPro" id="IPR001460">
    <property type="entry name" value="PCN-bd_Tpept"/>
</dbReference>
<dbReference type="EMBL" id="CP098502">
    <property type="protein sequence ID" value="UTI64546.1"/>
    <property type="molecule type" value="Genomic_DNA"/>
</dbReference>
<dbReference type="InterPro" id="IPR023346">
    <property type="entry name" value="Lysozyme-like_dom_sf"/>
</dbReference>
<keyword evidence="14" id="KW-1185">Reference proteome</keyword>
<evidence type="ECO:0000256" key="10">
    <source>
        <dbReference type="SAM" id="Phobius"/>
    </source>
</evidence>
<evidence type="ECO:0000256" key="9">
    <source>
        <dbReference type="SAM" id="MobiDB-lite"/>
    </source>
</evidence>
<evidence type="ECO:0000256" key="4">
    <source>
        <dbReference type="ARBA" id="ARBA00022679"/>
    </source>
</evidence>
<feature type="compositionally biased region" description="Gly residues" evidence="9">
    <location>
        <begin position="726"/>
        <end position="739"/>
    </location>
</feature>
<keyword evidence="6" id="KW-0511">Multifunctional enzyme</keyword>
<dbReference type="PANTHER" id="PTHR32282">
    <property type="entry name" value="BINDING PROTEIN TRANSPEPTIDASE, PUTATIVE-RELATED"/>
    <property type="match status" value="1"/>
</dbReference>
<comment type="catalytic activity">
    <reaction evidence="8">
        <text>[GlcNAc-(1-&gt;4)-Mur2Ac(oyl-L-Ala-gamma-D-Glu-L-Lys-D-Ala-D-Ala)](n)-di-trans,octa-cis-undecaprenyl diphosphate + beta-D-GlcNAc-(1-&gt;4)-Mur2Ac(oyl-L-Ala-gamma-D-Glu-L-Lys-D-Ala-D-Ala)-di-trans,octa-cis-undecaprenyl diphosphate = [GlcNAc-(1-&gt;4)-Mur2Ac(oyl-L-Ala-gamma-D-Glu-L-Lys-D-Ala-D-Ala)](n+1)-di-trans,octa-cis-undecaprenyl diphosphate + di-trans,octa-cis-undecaprenyl diphosphate + H(+)</text>
        <dbReference type="Rhea" id="RHEA:23708"/>
        <dbReference type="Rhea" id="RHEA-COMP:9602"/>
        <dbReference type="Rhea" id="RHEA-COMP:9603"/>
        <dbReference type="ChEBI" id="CHEBI:15378"/>
        <dbReference type="ChEBI" id="CHEBI:58405"/>
        <dbReference type="ChEBI" id="CHEBI:60033"/>
        <dbReference type="ChEBI" id="CHEBI:78435"/>
        <dbReference type="EC" id="2.4.99.28"/>
    </reaction>
</comment>
<dbReference type="Pfam" id="PF00912">
    <property type="entry name" value="Transgly"/>
    <property type="match status" value="1"/>
</dbReference>
<feature type="compositionally biased region" description="Gly residues" evidence="9">
    <location>
        <begin position="684"/>
        <end position="693"/>
    </location>
</feature>
<proteinExistence type="predicted"/>
<dbReference type="Pfam" id="PF00905">
    <property type="entry name" value="Transpeptidase"/>
    <property type="match status" value="1"/>
</dbReference>
<dbReference type="InterPro" id="IPR036950">
    <property type="entry name" value="PBP_transglycosylase"/>
</dbReference>
<keyword evidence="2" id="KW-0645">Protease</keyword>
<protein>
    <submittedName>
        <fullName evidence="13">Penicillin-binding protein</fullName>
    </submittedName>
</protein>
<sequence>MASRRERQRRRRRSKNGAGLFILLGFGVTSAILAIVALSLVGYVVSIANSAPDITELKPLDQGQNSVVYAADGTPLGVIQSDVLRTEIPSTSIPQVMKDATVAIEDQRFYQHKGVDFEGVIRAGIKNLESHGSKVQGGSTLTMQLIKNLYSQDRKRDYKRKIREAKLAEELENIHPGRAGKTWILTKYLNSVPYGTVGGQNVYGVQAAARVYFNKRASQLTLPEAATLAGLPQAPSQYNPYFNRAAALKRRDEVLKKMLDLGYIDATQYSDAYDTPIQLHKSKYYQSRREQYFFDYVKDQLIKKYGKKTVRQGGLKVYTTLDFHMQQLARAAIKKNLGQPGDPSAALVSIDPKNGHIRAMASSSAYGTSKYNLATQAERQPGSTFKMIVLMTALERGVDINRTSYVSKRLQFTDPKYGKIDVNTDDGRPSNAPKSLFNAVVTSDNTVFQQLDLDLGPPEVTKTARAMGITSRMDSYPAEALGGLTRCCTPLEMTRAYVTINSGGYRTRAVSITGVRFPDGHVDTSLGRPGRVKVFTDGMTSEAIKAMEANVQRGTGTRAALGFCTAAGKTGTTSGFKDAWFNGMTPNLNTAVWVGFPKTNVPMLNVPGWPGEMFGGNAPAAIWHDFMTSAVDRKNCGSFPKPTEPFVAKPFSGRYVSGSGGGSGSGSYDNTYTDPNAAPPAPGTGVGTGGGGTTYDPNAYASPPAATPAPTPAPPTPTQPTPDPGTGTGTGGGGASPTG</sequence>
<organism evidence="13 14">
    <name type="scientific">Paraconexibacter antarcticus</name>
    <dbReference type="NCBI Taxonomy" id="2949664"/>
    <lineage>
        <taxon>Bacteria</taxon>
        <taxon>Bacillati</taxon>
        <taxon>Actinomycetota</taxon>
        <taxon>Thermoleophilia</taxon>
        <taxon>Solirubrobacterales</taxon>
        <taxon>Paraconexibacteraceae</taxon>
        <taxon>Paraconexibacter</taxon>
    </lineage>
</organism>
<accession>A0ABY5DU66</accession>
<feature type="transmembrane region" description="Helical" evidence="10">
    <location>
        <begin position="20"/>
        <end position="45"/>
    </location>
</feature>
<feature type="region of interest" description="Disordered" evidence="9">
    <location>
        <begin position="658"/>
        <end position="739"/>
    </location>
</feature>
<dbReference type="SUPFAM" id="SSF56601">
    <property type="entry name" value="beta-lactamase/transpeptidase-like"/>
    <property type="match status" value="1"/>
</dbReference>
<evidence type="ECO:0000259" key="11">
    <source>
        <dbReference type="Pfam" id="PF00905"/>
    </source>
</evidence>
<dbReference type="SUPFAM" id="SSF53955">
    <property type="entry name" value="Lysozyme-like"/>
    <property type="match status" value="1"/>
</dbReference>
<evidence type="ECO:0000259" key="12">
    <source>
        <dbReference type="Pfam" id="PF00912"/>
    </source>
</evidence>
<keyword evidence="1" id="KW-0121">Carboxypeptidase</keyword>
<evidence type="ECO:0000256" key="5">
    <source>
        <dbReference type="ARBA" id="ARBA00022801"/>
    </source>
</evidence>
<gene>
    <name evidence="13" type="ORF">NBH00_24815</name>
</gene>
<evidence type="ECO:0000256" key="2">
    <source>
        <dbReference type="ARBA" id="ARBA00022670"/>
    </source>
</evidence>
<dbReference type="Gene3D" id="3.40.710.10">
    <property type="entry name" value="DD-peptidase/beta-lactamase superfamily"/>
    <property type="match status" value="1"/>
</dbReference>
<evidence type="ECO:0000256" key="6">
    <source>
        <dbReference type="ARBA" id="ARBA00023268"/>
    </source>
</evidence>
<keyword evidence="5" id="KW-0378">Hydrolase</keyword>
<dbReference type="InterPro" id="IPR001264">
    <property type="entry name" value="Glyco_trans_51"/>
</dbReference>
<dbReference type="InterPro" id="IPR050396">
    <property type="entry name" value="Glycosyltr_51/Transpeptidase"/>
</dbReference>
<reference evidence="13 14" key="1">
    <citation type="submission" date="2022-06" db="EMBL/GenBank/DDBJ databases">
        <title>Paraconexibacter antarcticus.</title>
        <authorList>
            <person name="Kim C.S."/>
        </authorList>
    </citation>
    <scope>NUCLEOTIDE SEQUENCE [LARGE SCALE GENOMIC DNA]</scope>
    <source>
        <strain evidence="13 14">02-257</strain>
    </source>
</reference>
<evidence type="ECO:0000256" key="3">
    <source>
        <dbReference type="ARBA" id="ARBA00022676"/>
    </source>
</evidence>
<dbReference type="Gene3D" id="1.10.3810.10">
    <property type="entry name" value="Biosynthetic peptidoglycan transglycosylase-like"/>
    <property type="match status" value="1"/>
</dbReference>
<keyword evidence="10" id="KW-1133">Transmembrane helix</keyword>
<evidence type="ECO:0000256" key="8">
    <source>
        <dbReference type="ARBA" id="ARBA00049902"/>
    </source>
</evidence>
<dbReference type="PANTHER" id="PTHR32282:SF33">
    <property type="entry name" value="PEPTIDOGLYCAN GLYCOSYLTRANSFERASE"/>
    <property type="match status" value="1"/>
</dbReference>
<keyword evidence="10" id="KW-0472">Membrane</keyword>
<dbReference type="InterPro" id="IPR012338">
    <property type="entry name" value="Beta-lactam/transpept-like"/>
</dbReference>
<comment type="catalytic activity">
    <reaction evidence="7">
        <text>Preferential cleavage: (Ac)2-L-Lys-D-Ala-|-D-Ala. Also transpeptidation of peptidyl-alanyl moieties that are N-acyl substituents of D-alanine.</text>
        <dbReference type="EC" id="3.4.16.4"/>
    </reaction>
</comment>
<feature type="compositionally biased region" description="Pro residues" evidence="9">
    <location>
        <begin position="705"/>
        <end position="723"/>
    </location>
</feature>
<evidence type="ECO:0000313" key="14">
    <source>
        <dbReference type="Proteomes" id="UP001056035"/>
    </source>
</evidence>
<dbReference type="Proteomes" id="UP001056035">
    <property type="component" value="Chromosome"/>
</dbReference>
<keyword evidence="4" id="KW-0808">Transferase</keyword>
<evidence type="ECO:0000256" key="7">
    <source>
        <dbReference type="ARBA" id="ARBA00034000"/>
    </source>
</evidence>
<keyword evidence="3" id="KW-0328">Glycosyltransferase</keyword>
<feature type="domain" description="Glycosyl transferase family 51" evidence="12">
    <location>
        <begin position="73"/>
        <end position="258"/>
    </location>
</feature>
<dbReference type="RefSeq" id="WP_254571247.1">
    <property type="nucleotide sequence ID" value="NZ_CP098502.1"/>
</dbReference>